<dbReference type="InterPro" id="IPR036388">
    <property type="entry name" value="WH-like_DNA-bd_sf"/>
</dbReference>
<evidence type="ECO:0000313" key="7">
    <source>
        <dbReference type="Proteomes" id="UP000769156"/>
    </source>
</evidence>
<dbReference type="Gene3D" id="2.60.120.10">
    <property type="entry name" value="Jelly Rolls"/>
    <property type="match status" value="1"/>
</dbReference>
<evidence type="ECO:0000313" key="6">
    <source>
        <dbReference type="EMBL" id="HJF95281.1"/>
    </source>
</evidence>
<reference evidence="6" key="1">
    <citation type="journal article" date="2021" name="PeerJ">
        <title>Extensive microbial diversity within the chicken gut microbiome revealed by metagenomics and culture.</title>
        <authorList>
            <person name="Gilroy R."/>
            <person name="Ravi A."/>
            <person name="Getino M."/>
            <person name="Pursley I."/>
            <person name="Horton D.L."/>
            <person name="Alikhan N.F."/>
            <person name="Baker D."/>
            <person name="Gharbi K."/>
            <person name="Hall N."/>
            <person name="Watson M."/>
            <person name="Adriaenssens E.M."/>
            <person name="Foster-Nyarko E."/>
            <person name="Jarju S."/>
            <person name="Secka A."/>
            <person name="Antonio M."/>
            <person name="Oren A."/>
            <person name="Chaudhuri R.R."/>
            <person name="La Ragione R."/>
            <person name="Hildebrand F."/>
            <person name="Pallen M.J."/>
        </authorList>
    </citation>
    <scope>NUCLEOTIDE SEQUENCE</scope>
    <source>
        <strain evidence="6">ChiSjej5B23-16112</strain>
    </source>
</reference>
<dbReference type="InterPro" id="IPR014710">
    <property type="entry name" value="RmlC-like_jellyroll"/>
</dbReference>
<dbReference type="Pfam" id="PF00027">
    <property type="entry name" value="cNMP_binding"/>
    <property type="match status" value="1"/>
</dbReference>
<proteinExistence type="predicted"/>
<dbReference type="InterPro" id="IPR000595">
    <property type="entry name" value="cNMP-bd_dom"/>
</dbReference>
<name>A0A921I2D0_9FIRM</name>
<dbReference type="AlphaFoldDB" id="A0A921I2D0"/>
<dbReference type="InterPro" id="IPR018490">
    <property type="entry name" value="cNMP-bd_dom_sf"/>
</dbReference>
<keyword evidence="1" id="KW-0805">Transcription regulation</keyword>
<evidence type="ECO:0000256" key="1">
    <source>
        <dbReference type="ARBA" id="ARBA00023015"/>
    </source>
</evidence>
<evidence type="ECO:0000259" key="4">
    <source>
        <dbReference type="PROSITE" id="PS50042"/>
    </source>
</evidence>
<reference evidence="6" key="2">
    <citation type="submission" date="2021-09" db="EMBL/GenBank/DDBJ databases">
        <authorList>
            <person name="Gilroy R."/>
        </authorList>
    </citation>
    <scope>NUCLEOTIDE SEQUENCE</scope>
    <source>
        <strain evidence="6">ChiSjej5B23-16112</strain>
    </source>
</reference>
<comment type="caution">
    <text evidence="6">The sequence shown here is derived from an EMBL/GenBank/DDBJ whole genome shotgun (WGS) entry which is preliminary data.</text>
</comment>
<evidence type="ECO:0000256" key="3">
    <source>
        <dbReference type="ARBA" id="ARBA00023163"/>
    </source>
</evidence>
<dbReference type="Pfam" id="PF13545">
    <property type="entry name" value="HTH_Crp_2"/>
    <property type="match status" value="1"/>
</dbReference>
<dbReference type="Gene3D" id="1.10.10.10">
    <property type="entry name" value="Winged helix-like DNA-binding domain superfamily/Winged helix DNA-binding domain"/>
    <property type="match status" value="1"/>
</dbReference>
<protein>
    <submittedName>
        <fullName evidence="6">Crp/Fnr family transcriptional regulator</fullName>
    </submittedName>
</protein>
<organism evidence="6 7">
    <name type="scientific">Lachnoclostridium phocaeense</name>
    <dbReference type="NCBI Taxonomy" id="1871021"/>
    <lineage>
        <taxon>Bacteria</taxon>
        <taxon>Bacillati</taxon>
        <taxon>Bacillota</taxon>
        <taxon>Clostridia</taxon>
        <taxon>Lachnospirales</taxon>
        <taxon>Lachnospiraceae</taxon>
    </lineage>
</organism>
<feature type="domain" description="Cyclic nucleotide-binding" evidence="4">
    <location>
        <begin position="35"/>
        <end position="127"/>
    </location>
</feature>
<dbReference type="GO" id="GO:0003677">
    <property type="term" value="F:DNA binding"/>
    <property type="evidence" value="ECO:0007669"/>
    <property type="project" value="UniProtKB-KW"/>
</dbReference>
<dbReference type="InterPro" id="IPR012318">
    <property type="entry name" value="HTH_CRP"/>
</dbReference>
<dbReference type="GO" id="GO:0006355">
    <property type="term" value="P:regulation of DNA-templated transcription"/>
    <property type="evidence" value="ECO:0007669"/>
    <property type="project" value="InterPro"/>
</dbReference>
<keyword evidence="2" id="KW-0238">DNA-binding</keyword>
<keyword evidence="3" id="KW-0804">Transcription</keyword>
<dbReference type="EMBL" id="DYVY01000182">
    <property type="protein sequence ID" value="HJF95281.1"/>
    <property type="molecule type" value="Genomic_DNA"/>
</dbReference>
<sequence>MENNYLAKILPFLNEIEKDRREQFEQYFRTAPMWLMDTFVVEELEKGTVFVQEGEPADMIFFIGKGLIKATDYRIYGINYDFTVFDKVYAFGGMEVIINLDKYQTTLQTVTECTVLKIPKEGFKKWMDSDIRALQQESRLMGEYLLEQARDSRMLLFLQGADRVAFLLMKRYRKYAQNGVLKMKGDRQELSDFTGLCMKTISRSIKKFKENGMITTQGSYITINYEQYRRMKEMISEILAEDL</sequence>
<evidence type="ECO:0000259" key="5">
    <source>
        <dbReference type="PROSITE" id="PS51063"/>
    </source>
</evidence>
<dbReference type="OrthoDB" id="3194797at2"/>
<dbReference type="Proteomes" id="UP000769156">
    <property type="component" value="Unassembled WGS sequence"/>
</dbReference>
<dbReference type="RefSeq" id="WP_076779310.1">
    <property type="nucleotide sequence ID" value="NZ_CALKQL010000042.1"/>
</dbReference>
<dbReference type="PROSITE" id="PS50042">
    <property type="entry name" value="CNMP_BINDING_3"/>
    <property type="match status" value="1"/>
</dbReference>
<dbReference type="SUPFAM" id="SSF51206">
    <property type="entry name" value="cAMP-binding domain-like"/>
    <property type="match status" value="1"/>
</dbReference>
<accession>A0A921I2D0</accession>
<gene>
    <name evidence="6" type="ORF">K8V82_10925</name>
</gene>
<dbReference type="CDD" id="cd00038">
    <property type="entry name" value="CAP_ED"/>
    <property type="match status" value="1"/>
</dbReference>
<dbReference type="PROSITE" id="PS51063">
    <property type="entry name" value="HTH_CRP_2"/>
    <property type="match status" value="1"/>
</dbReference>
<evidence type="ECO:0000256" key="2">
    <source>
        <dbReference type="ARBA" id="ARBA00023125"/>
    </source>
</evidence>
<dbReference type="SUPFAM" id="SSF46785">
    <property type="entry name" value="Winged helix' DNA-binding domain"/>
    <property type="match status" value="1"/>
</dbReference>
<feature type="domain" description="HTH crp-type" evidence="5">
    <location>
        <begin position="158"/>
        <end position="227"/>
    </location>
</feature>
<dbReference type="InterPro" id="IPR036390">
    <property type="entry name" value="WH_DNA-bd_sf"/>
</dbReference>